<dbReference type="Proteomes" id="UP000317484">
    <property type="component" value="Unassembled WGS sequence"/>
</dbReference>
<proteinExistence type="predicted"/>
<name>A0A521FQK6_9ACTN</name>
<dbReference type="Pfam" id="PF07224">
    <property type="entry name" value="Chlorophyllase"/>
    <property type="match status" value="1"/>
</dbReference>
<feature type="region of interest" description="Disordered" evidence="1">
    <location>
        <begin position="1"/>
        <end position="21"/>
    </location>
</feature>
<evidence type="ECO:0000313" key="2">
    <source>
        <dbReference type="EMBL" id="SMO98478.1"/>
    </source>
</evidence>
<dbReference type="AlphaFoldDB" id="A0A521FQK6"/>
<feature type="compositionally biased region" description="Polar residues" evidence="1">
    <location>
        <begin position="43"/>
        <end position="79"/>
    </location>
</feature>
<dbReference type="EMBL" id="FXTJ01000013">
    <property type="protein sequence ID" value="SMO98478.1"/>
    <property type="molecule type" value="Genomic_DNA"/>
</dbReference>
<dbReference type="Gene3D" id="3.40.50.1820">
    <property type="entry name" value="alpha/beta hydrolase"/>
    <property type="match status" value="1"/>
</dbReference>
<dbReference type="SUPFAM" id="SSF53474">
    <property type="entry name" value="alpha/beta-Hydrolases"/>
    <property type="match status" value="1"/>
</dbReference>
<dbReference type="InterPro" id="IPR029058">
    <property type="entry name" value="AB_hydrolase_fold"/>
</dbReference>
<dbReference type="InterPro" id="IPR017395">
    <property type="entry name" value="Chlorophyllase-like"/>
</dbReference>
<reference evidence="2 3" key="1">
    <citation type="submission" date="2017-05" db="EMBL/GenBank/DDBJ databases">
        <authorList>
            <person name="Varghese N."/>
            <person name="Submissions S."/>
        </authorList>
    </citation>
    <scope>NUCLEOTIDE SEQUENCE [LARGE SCALE GENOMIC DNA]</scope>
    <source>
        <strain evidence="2 3">DSM 46834</strain>
    </source>
</reference>
<accession>A0A521FQK6</accession>
<dbReference type="PANTHER" id="PTHR33428:SF14">
    <property type="entry name" value="CARBOXYLESTERASE TYPE B DOMAIN-CONTAINING PROTEIN"/>
    <property type="match status" value="1"/>
</dbReference>
<feature type="region of interest" description="Disordered" evidence="1">
    <location>
        <begin position="43"/>
        <end position="97"/>
    </location>
</feature>
<protein>
    <submittedName>
        <fullName evidence="2">Chlorophyllase enzyme</fullName>
    </submittedName>
</protein>
<gene>
    <name evidence="2" type="ORF">SAMN06273567_11359</name>
</gene>
<dbReference type="PANTHER" id="PTHR33428">
    <property type="entry name" value="CHLOROPHYLLASE-2, CHLOROPLASTIC"/>
    <property type="match status" value="1"/>
</dbReference>
<evidence type="ECO:0000256" key="1">
    <source>
        <dbReference type="SAM" id="MobiDB-lite"/>
    </source>
</evidence>
<keyword evidence="3" id="KW-1185">Reference proteome</keyword>
<organism evidence="2 3">
    <name type="scientific">Geodermatophilus aquaeductus</name>
    <dbReference type="NCBI Taxonomy" id="1564161"/>
    <lineage>
        <taxon>Bacteria</taxon>
        <taxon>Bacillati</taxon>
        <taxon>Actinomycetota</taxon>
        <taxon>Actinomycetes</taxon>
        <taxon>Geodermatophilales</taxon>
        <taxon>Geodermatophilaceae</taxon>
        <taxon>Geodermatophilus</taxon>
    </lineage>
</organism>
<evidence type="ECO:0000313" key="3">
    <source>
        <dbReference type="Proteomes" id="UP000317484"/>
    </source>
</evidence>
<sequence length="340" mass="35370">MGIDTPLAHETHRAVTQTGPMGVRKRGSALLVSTLLVLATGCSSDSGSGQPGASSTTSEPAGLDVTSTTVSFSDLSRTTDGGDGSGPVPGRELDTTIWYPTEGDGPFPLVVFSHGYKASPEDYAELIEFWAARGMVVAAPRFPLTATGTPEIRTDLPQQPGDVSFVLDQVLDLARTQGSEIEGLIDPERIAAAGHSAGGLTSALLVSDCCFDDRIDAVTVLASGPLDYLVPELGVEQPSAYVSPGVPMLFVHGGADDAIPVEQAQVLYQYAPNGKAFVLAPFATHSDPYGDPADDSWQVIAGSSAGFLEWALQVDSDGLTQMRSAVEADGAASFLDDELP</sequence>